<keyword evidence="3" id="KW-1185">Reference proteome</keyword>
<protein>
    <submittedName>
        <fullName evidence="2">Pimeloyl-ACP methyl ester carboxylesterase</fullName>
    </submittedName>
</protein>
<name>A0A852SWR1_9MICO</name>
<reference evidence="2 3" key="1">
    <citation type="submission" date="2020-07" db="EMBL/GenBank/DDBJ databases">
        <title>Sequencing the genomes of 1000 actinobacteria strains.</title>
        <authorList>
            <person name="Klenk H.-P."/>
        </authorList>
    </citation>
    <scope>NUCLEOTIDE SEQUENCE [LARGE SCALE GENOMIC DNA]</scope>
    <source>
        <strain evidence="2 3">DSM 23871</strain>
    </source>
</reference>
<gene>
    <name evidence="2" type="ORF">BJ963_000662</name>
</gene>
<evidence type="ECO:0000259" key="1">
    <source>
        <dbReference type="Pfam" id="PF00561"/>
    </source>
</evidence>
<dbReference type="Pfam" id="PF00561">
    <property type="entry name" value="Abhydrolase_1"/>
    <property type="match status" value="1"/>
</dbReference>
<dbReference type="PANTHER" id="PTHR43433">
    <property type="entry name" value="HYDROLASE, ALPHA/BETA FOLD FAMILY PROTEIN"/>
    <property type="match status" value="1"/>
</dbReference>
<dbReference type="PANTHER" id="PTHR43433:SF5">
    <property type="entry name" value="AB HYDROLASE-1 DOMAIN-CONTAINING PROTEIN"/>
    <property type="match status" value="1"/>
</dbReference>
<dbReference type="InterPro" id="IPR000073">
    <property type="entry name" value="AB_hydrolase_1"/>
</dbReference>
<dbReference type="InterPro" id="IPR029058">
    <property type="entry name" value="AB_hydrolase_fold"/>
</dbReference>
<dbReference type="RefSeq" id="WP_179454619.1">
    <property type="nucleotide sequence ID" value="NZ_BAAAPX010000001.1"/>
</dbReference>
<organism evidence="2 3">
    <name type="scientific">Leifsonia soli</name>
    <dbReference type="NCBI Taxonomy" id="582665"/>
    <lineage>
        <taxon>Bacteria</taxon>
        <taxon>Bacillati</taxon>
        <taxon>Actinomycetota</taxon>
        <taxon>Actinomycetes</taxon>
        <taxon>Micrococcales</taxon>
        <taxon>Microbacteriaceae</taxon>
        <taxon>Leifsonia</taxon>
    </lineage>
</organism>
<sequence length="267" mass="26864">MSTLASADGTTIAFEIDGTGPAVILVDGALCSRDAGPMRAVAAALRERLTVVLYDRRGRGESDDRLADPAARADSVVREIEDIAALVDAAGGSAALFGMSSGGALALAAAAALGPDRVPRVAVYEPPYLPDPILSSAAAYTSELGAALAAGDRAGAVGLFLRRVGVPDAGIEGMRRSPGWEGTLALAPTLAYDDAAMGDSRIPDGLLQAISIPVLALAGEQSPGFLRFGAEGVAASAQDGAFAVVAGQTHDVSGEALSQHLIPYLAA</sequence>
<dbReference type="SUPFAM" id="SSF53474">
    <property type="entry name" value="alpha/beta-Hydrolases"/>
    <property type="match status" value="1"/>
</dbReference>
<proteinExistence type="predicted"/>
<dbReference type="GO" id="GO:0046503">
    <property type="term" value="P:glycerolipid catabolic process"/>
    <property type="evidence" value="ECO:0007669"/>
    <property type="project" value="TreeGrafter"/>
</dbReference>
<dbReference type="Proteomes" id="UP000589620">
    <property type="component" value="Unassembled WGS sequence"/>
</dbReference>
<dbReference type="GO" id="GO:0004806">
    <property type="term" value="F:triacylglycerol lipase activity"/>
    <property type="evidence" value="ECO:0007669"/>
    <property type="project" value="TreeGrafter"/>
</dbReference>
<feature type="domain" description="AB hydrolase-1" evidence="1">
    <location>
        <begin position="21"/>
        <end position="129"/>
    </location>
</feature>
<evidence type="ECO:0000313" key="3">
    <source>
        <dbReference type="Proteomes" id="UP000589620"/>
    </source>
</evidence>
<dbReference type="AlphaFoldDB" id="A0A852SWR1"/>
<accession>A0A852SWR1</accession>
<dbReference type="Gene3D" id="3.40.50.1820">
    <property type="entry name" value="alpha/beta hydrolase"/>
    <property type="match status" value="1"/>
</dbReference>
<evidence type="ECO:0000313" key="2">
    <source>
        <dbReference type="EMBL" id="NYD73143.1"/>
    </source>
</evidence>
<dbReference type="EMBL" id="JACCBJ010000001">
    <property type="protein sequence ID" value="NYD73143.1"/>
    <property type="molecule type" value="Genomic_DNA"/>
</dbReference>
<dbReference type="InterPro" id="IPR050471">
    <property type="entry name" value="AB_hydrolase"/>
</dbReference>
<comment type="caution">
    <text evidence="2">The sequence shown here is derived from an EMBL/GenBank/DDBJ whole genome shotgun (WGS) entry which is preliminary data.</text>
</comment>